<dbReference type="InterPro" id="IPR000847">
    <property type="entry name" value="LysR_HTH_N"/>
</dbReference>
<evidence type="ECO:0000256" key="4">
    <source>
        <dbReference type="ARBA" id="ARBA00023163"/>
    </source>
</evidence>
<dbReference type="SUPFAM" id="SSF53850">
    <property type="entry name" value="Periplasmic binding protein-like II"/>
    <property type="match status" value="1"/>
</dbReference>
<feature type="domain" description="HTH lysR-type" evidence="5">
    <location>
        <begin position="4"/>
        <end position="61"/>
    </location>
</feature>
<dbReference type="PRINTS" id="PR00039">
    <property type="entry name" value="HTHLYSR"/>
</dbReference>
<dbReference type="InterPro" id="IPR036388">
    <property type="entry name" value="WH-like_DNA-bd_sf"/>
</dbReference>
<name>A0A2T5ERG8_VIBSP</name>
<reference evidence="6 7" key="1">
    <citation type="submission" date="2017-11" db="EMBL/GenBank/DDBJ databases">
        <title>Population delineation of vibrios coincides with oyster pathogenicity.</title>
        <authorList>
            <person name="Bruto M."/>
            <person name="Labreuche Y."/>
            <person name="James A."/>
            <person name="Piel D."/>
            <person name="Chenivesse S."/>
            <person name="Petton B."/>
            <person name="Polz M.F."/>
            <person name="Le Roux F."/>
        </authorList>
    </citation>
    <scope>NUCLEOTIDE SEQUENCE [LARGE SCALE GENOMIC DNA]</scope>
    <source>
        <strain evidence="6 7">FF_144</strain>
    </source>
</reference>
<evidence type="ECO:0000256" key="3">
    <source>
        <dbReference type="ARBA" id="ARBA00023125"/>
    </source>
</evidence>
<dbReference type="Pfam" id="PF03466">
    <property type="entry name" value="LysR_substrate"/>
    <property type="match status" value="1"/>
</dbReference>
<dbReference type="PROSITE" id="PS50931">
    <property type="entry name" value="HTH_LYSR"/>
    <property type="match status" value="1"/>
</dbReference>
<organism evidence="6 7">
    <name type="scientific">Vibrio splendidus</name>
    <dbReference type="NCBI Taxonomy" id="29497"/>
    <lineage>
        <taxon>Bacteria</taxon>
        <taxon>Pseudomonadati</taxon>
        <taxon>Pseudomonadota</taxon>
        <taxon>Gammaproteobacteria</taxon>
        <taxon>Vibrionales</taxon>
        <taxon>Vibrionaceae</taxon>
        <taxon>Vibrio</taxon>
    </lineage>
</organism>
<evidence type="ECO:0000313" key="7">
    <source>
        <dbReference type="Proteomes" id="UP000244197"/>
    </source>
</evidence>
<dbReference type="EMBL" id="PIFK01000044">
    <property type="protein sequence ID" value="PTP27919.1"/>
    <property type="molecule type" value="Genomic_DNA"/>
</dbReference>
<evidence type="ECO:0000259" key="5">
    <source>
        <dbReference type="PROSITE" id="PS50931"/>
    </source>
</evidence>
<keyword evidence="4" id="KW-0804">Transcription</keyword>
<gene>
    <name evidence="6" type="ORF">CWO07_19205</name>
</gene>
<dbReference type="AlphaFoldDB" id="A0A2T5ERG8"/>
<dbReference type="PANTHER" id="PTHR30118">
    <property type="entry name" value="HTH-TYPE TRANSCRIPTIONAL REGULATOR LEUO-RELATED"/>
    <property type="match status" value="1"/>
</dbReference>
<dbReference type="InterPro" id="IPR037402">
    <property type="entry name" value="YidZ_PBP2"/>
</dbReference>
<dbReference type="RefSeq" id="WP_017090835.1">
    <property type="nucleotide sequence ID" value="NZ_MCWO01000201.1"/>
</dbReference>
<evidence type="ECO:0000256" key="2">
    <source>
        <dbReference type="ARBA" id="ARBA00023015"/>
    </source>
</evidence>
<evidence type="ECO:0000313" key="6">
    <source>
        <dbReference type="EMBL" id="PTP27919.1"/>
    </source>
</evidence>
<dbReference type="SUPFAM" id="SSF46785">
    <property type="entry name" value="Winged helix' DNA-binding domain"/>
    <property type="match status" value="1"/>
</dbReference>
<keyword evidence="3" id="KW-0238">DNA-binding</keyword>
<evidence type="ECO:0000256" key="1">
    <source>
        <dbReference type="ARBA" id="ARBA00009437"/>
    </source>
</evidence>
<dbReference type="Gene3D" id="1.10.10.10">
    <property type="entry name" value="Winged helix-like DNA-binding domain superfamily/Winged helix DNA-binding domain"/>
    <property type="match status" value="1"/>
</dbReference>
<dbReference type="CDD" id="cd08417">
    <property type="entry name" value="PBP2_Nitroaromatics_like"/>
    <property type="match status" value="1"/>
</dbReference>
<keyword evidence="2" id="KW-0805">Transcription regulation</keyword>
<dbReference type="GO" id="GO:0003700">
    <property type="term" value="F:DNA-binding transcription factor activity"/>
    <property type="evidence" value="ECO:0007669"/>
    <property type="project" value="InterPro"/>
</dbReference>
<dbReference type="Pfam" id="PF00126">
    <property type="entry name" value="HTH_1"/>
    <property type="match status" value="1"/>
</dbReference>
<comment type="similarity">
    <text evidence="1">Belongs to the LysR transcriptional regulatory family.</text>
</comment>
<dbReference type="PANTHER" id="PTHR30118:SF6">
    <property type="entry name" value="HTH-TYPE TRANSCRIPTIONAL REGULATOR LEUO"/>
    <property type="match status" value="1"/>
</dbReference>
<dbReference type="GO" id="GO:0003677">
    <property type="term" value="F:DNA binding"/>
    <property type="evidence" value="ECO:0007669"/>
    <property type="project" value="UniProtKB-KW"/>
</dbReference>
<protein>
    <submittedName>
        <fullName evidence="6">LysR family transcriptional regulator</fullName>
    </submittedName>
</protein>
<dbReference type="InterPro" id="IPR036390">
    <property type="entry name" value="WH_DNA-bd_sf"/>
</dbReference>
<dbReference type="InterPro" id="IPR005119">
    <property type="entry name" value="LysR_subst-bd"/>
</dbReference>
<comment type="caution">
    <text evidence="6">The sequence shown here is derived from an EMBL/GenBank/DDBJ whole genome shotgun (WGS) entry which is preliminary data.</text>
</comment>
<sequence length="306" mass="34527">MKTTDLNLIPVFVAIFEERSLSRAAKRLDITQPAVSKALSRLRDVYEDTLFNRTRSGVEPTSYASALYPDMSEIINNFNATLSSVHNSFEPATSIRSFSIACLHATDFFVLPELFSRIQQSSPGITLVAHPITSSDYENDLSLGKYDLIIGLRPIGNTLLKHKVILTGKMKVCCSADHPRVNESTITNEQFYAENHVAVTREVNREHVLSDADIKALNKRNIVYNASSFFETFPLIEKTDCIALLPSFMESTCREKFSIKTFDLPFDFNDISISMYWHPRKNVDTAHQWLRNQVCATTTRAISTTG</sequence>
<accession>A0A2T5ERG8</accession>
<dbReference type="Proteomes" id="UP000244197">
    <property type="component" value="Unassembled WGS sequence"/>
</dbReference>
<dbReference type="InterPro" id="IPR050389">
    <property type="entry name" value="LysR-type_TF"/>
</dbReference>
<proteinExistence type="inferred from homology"/>
<dbReference type="Gene3D" id="3.40.190.10">
    <property type="entry name" value="Periplasmic binding protein-like II"/>
    <property type="match status" value="2"/>
</dbReference>